<dbReference type="Gene3D" id="3.80.10.10">
    <property type="entry name" value="Ribonuclease Inhibitor"/>
    <property type="match status" value="2"/>
</dbReference>
<dbReference type="SMART" id="SM00369">
    <property type="entry name" value="LRR_TYP"/>
    <property type="match status" value="3"/>
</dbReference>
<reference evidence="6" key="1">
    <citation type="submission" date="2021-02" db="EMBL/GenBank/DDBJ databases">
        <authorList>
            <person name="Nowell W R."/>
        </authorList>
    </citation>
    <scope>NUCLEOTIDE SEQUENCE</scope>
</reference>
<keyword evidence="1" id="KW-0433">Leucine-rich repeat</keyword>
<dbReference type="InterPro" id="IPR032675">
    <property type="entry name" value="LRR_dom_sf"/>
</dbReference>
<keyword evidence="3" id="KW-0677">Repeat</keyword>
<keyword evidence="4" id="KW-0812">Transmembrane</keyword>
<evidence type="ECO:0000256" key="3">
    <source>
        <dbReference type="ARBA" id="ARBA00022737"/>
    </source>
</evidence>
<evidence type="ECO:0000256" key="2">
    <source>
        <dbReference type="ARBA" id="ARBA00022729"/>
    </source>
</evidence>
<dbReference type="InterPro" id="IPR003591">
    <property type="entry name" value="Leu-rich_rpt_typical-subtyp"/>
</dbReference>
<dbReference type="AlphaFoldDB" id="A0A820T5W7"/>
<dbReference type="Pfam" id="PF13855">
    <property type="entry name" value="LRR_8"/>
    <property type="match status" value="1"/>
</dbReference>
<sequence length="408" mass="46534">MLNNMDNLWRIDLSNNRIRNIEADAFVRVTLIELDLNNNFITSLETLTTDNKTISFLNPLNESLSLSLLGISNNLINDLSSSKYMTNLDNLTSCCNQIKKLDSNMFSQANRLEWIDLSYNQIQIIDSMAFNGTMVLHLDLAGNPISSIETNFQEVKMKQIHFSIKCHQQFLSLSLSNCTNLMEINWFVIAKLEILSDSNLSQLNKSENFWLYRKKDINYQDPTVNWDYPPGPHLILNGIQFVDNDYCLTKSIDHILNKATLTIDIDHPFPVVYLMIQLSTNRCADIDSFCQLLTNVTTSSSSVEFSSALSLYSSTPSSFPATTTVSMMLTYESSIITIEETSVSPYVTSTSLSFKSSDKNQRWKAIVAIIIPSICILIFSLTIVYILKRKKRNQCDENLEMKQHFARH</sequence>
<dbReference type="SUPFAM" id="SSF52058">
    <property type="entry name" value="L domain-like"/>
    <property type="match status" value="1"/>
</dbReference>
<dbReference type="InterPro" id="IPR001611">
    <property type="entry name" value="Leu-rich_rpt"/>
</dbReference>
<dbReference type="PANTHER" id="PTHR24373">
    <property type="entry name" value="SLIT RELATED LEUCINE-RICH REPEAT NEURONAL PROTEIN"/>
    <property type="match status" value="1"/>
</dbReference>
<comment type="caution">
    <text evidence="6">The sequence shown here is derived from an EMBL/GenBank/DDBJ whole genome shotgun (WGS) entry which is preliminary data.</text>
</comment>
<dbReference type="EMBL" id="CAJNYV010005882">
    <property type="protein sequence ID" value="CAF3789190.1"/>
    <property type="molecule type" value="Genomic_DNA"/>
</dbReference>
<dbReference type="InterPro" id="IPR050328">
    <property type="entry name" value="Dev_Immune_Receptor"/>
</dbReference>
<dbReference type="PROSITE" id="PS51450">
    <property type="entry name" value="LRR"/>
    <property type="match status" value="2"/>
</dbReference>
<feature type="transmembrane region" description="Helical" evidence="4">
    <location>
        <begin position="365"/>
        <end position="387"/>
    </location>
</feature>
<evidence type="ECO:0000256" key="1">
    <source>
        <dbReference type="ARBA" id="ARBA00022614"/>
    </source>
</evidence>
<evidence type="ECO:0000313" key="5">
    <source>
        <dbReference type="EMBL" id="CAF3789190.1"/>
    </source>
</evidence>
<keyword evidence="2" id="KW-0732">Signal</keyword>
<accession>A0A820T5W7</accession>
<dbReference type="GO" id="GO:0031012">
    <property type="term" value="C:extracellular matrix"/>
    <property type="evidence" value="ECO:0007669"/>
    <property type="project" value="TreeGrafter"/>
</dbReference>
<dbReference type="PANTHER" id="PTHR24373:SF276">
    <property type="entry name" value="LEUCINE-RICH REPEAT-CONTAINING PROTEIN 3B"/>
    <property type="match status" value="1"/>
</dbReference>
<keyword evidence="4" id="KW-1133">Transmembrane helix</keyword>
<protein>
    <submittedName>
        <fullName evidence="6">Uncharacterized protein</fullName>
    </submittedName>
</protein>
<evidence type="ECO:0000313" key="6">
    <source>
        <dbReference type="EMBL" id="CAF4461928.1"/>
    </source>
</evidence>
<gene>
    <name evidence="5" type="ORF">KIK155_LOCUS31778</name>
    <name evidence="6" type="ORF">TOA249_LOCUS201</name>
</gene>
<evidence type="ECO:0000256" key="4">
    <source>
        <dbReference type="SAM" id="Phobius"/>
    </source>
</evidence>
<dbReference type="EMBL" id="CAJOBS010000004">
    <property type="protein sequence ID" value="CAF4461928.1"/>
    <property type="molecule type" value="Genomic_DNA"/>
</dbReference>
<dbReference type="GO" id="GO:0005615">
    <property type="term" value="C:extracellular space"/>
    <property type="evidence" value="ECO:0007669"/>
    <property type="project" value="TreeGrafter"/>
</dbReference>
<dbReference type="Proteomes" id="UP000663838">
    <property type="component" value="Unassembled WGS sequence"/>
</dbReference>
<evidence type="ECO:0000313" key="7">
    <source>
        <dbReference type="Proteomes" id="UP000663838"/>
    </source>
</evidence>
<keyword evidence="4" id="KW-0472">Membrane</keyword>
<proteinExistence type="predicted"/>
<dbReference type="Proteomes" id="UP000663865">
    <property type="component" value="Unassembled WGS sequence"/>
</dbReference>
<name>A0A820T5W7_9BILA</name>
<organism evidence="6 7">
    <name type="scientific">Rotaria socialis</name>
    <dbReference type="NCBI Taxonomy" id="392032"/>
    <lineage>
        <taxon>Eukaryota</taxon>
        <taxon>Metazoa</taxon>
        <taxon>Spiralia</taxon>
        <taxon>Gnathifera</taxon>
        <taxon>Rotifera</taxon>
        <taxon>Eurotatoria</taxon>
        <taxon>Bdelloidea</taxon>
        <taxon>Philodinida</taxon>
        <taxon>Philodinidae</taxon>
        <taxon>Rotaria</taxon>
    </lineage>
</organism>